<dbReference type="Gene3D" id="3.40.50.620">
    <property type="entry name" value="HUPs"/>
    <property type="match status" value="1"/>
</dbReference>
<organism evidence="9 10">
    <name type="scientific">Sphaerotilus microaerophilus</name>
    <dbReference type="NCBI Taxonomy" id="2914710"/>
    <lineage>
        <taxon>Bacteria</taxon>
        <taxon>Pseudomonadati</taxon>
        <taxon>Pseudomonadota</taxon>
        <taxon>Betaproteobacteria</taxon>
        <taxon>Burkholderiales</taxon>
        <taxon>Sphaerotilaceae</taxon>
        <taxon>Sphaerotilus</taxon>
    </lineage>
</organism>
<dbReference type="InterPro" id="IPR005496">
    <property type="entry name" value="Integral_membrane_TerC"/>
</dbReference>
<dbReference type="SUPFAM" id="SSF52402">
    <property type="entry name" value="Adenine nucleotide alpha hydrolases-like"/>
    <property type="match status" value="1"/>
</dbReference>
<dbReference type="InterPro" id="IPR022301">
    <property type="entry name" value="Integral_membrane_YjbE"/>
</dbReference>
<dbReference type="PRINTS" id="PR01438">
    <property type="entry name" value="UNVRSLSTRESS"/>
</dbReference>
<keyword evidence="6 7" id="KW-0472">Membrane</keyword>
<reference evidence="9" key="1">
    <citation type="submission" date="2022-04" db="EMBL/GenBank/DDBJ databases">
        <title>Whole genome sequence of Sphaerotilus sp. FB-5.</title>
        <authorList>
            <person name="Takeda M."/>
            <person name="Narihara S."/>
            <person name="Akimoto M."/>
            <person name="Akimoto R."/>
            <person name="Nishiyashiki S."/>
            <person name="Murakami T."/>
        </authorList>
    </citation>
    <scope>NUCLEOTIDE SEQUENCE</scope>
    <source>
        <strain evidence="9">FB-5</strain>
    </source>
</reference>
<dbReference type="PANTHER" id="PTHR30238">
    <property type="entry name" value="MEMBRANE BOUND PREDICTED REDOX MODULATOR"/>
    <property type="match status" value="1"/>
</dbReference>
<dbReference type="Proteomes" id="UP001057498">
    <property type="component" value="Chromosome"/>
</dbReference>
<dbReference type="PANTHER" id="PTHR30238:SF4">
    <property type="entry name" value="SLL1022 PROTEIN"/>
    <property type="match status" value="1"/>
</dbReference>
<feature type="transmembrane region" description="Helical" evidence="7">
    <location>
        <begin position="163"/>
        <end position="183"/>
    </location>
</feature>
<keyword evidence="5 7" id="KW-1133">Transmembrane helix</keyword>
<dbReference type="InterPro" id="IPR014729">
    <property type="entry name" value="Rossmann-like_a/b/a_fold"/>
</dbReference>
<dbReference type="EMBL" id="AP025730">
    <property type="protein sequence ID" value="BDI03167.1"/>
    <property type="molecule type" value="Genomic_DNA"/>
</dbReference>
<keyword evidence="4 7" id="KW-0812">Transmembrane</keyword>
<comment type="similarity">
    <text evidence="2">Belongs to the TerC family.</text>
</comment>
<comment type="subcellular location">
    <subcellularLocation>
        <location evidence="1">Membrane</location>
        <topology evidence="1">Multi-pass membrane protein</topology>
    </subcellularLocation>
</comment>
<gene>
    <name evidence="9" type="ORF">CATMQ487_01370</name>
</gene>
<dbReference type="Pfam" id="PF03741">
    <property type="entry name" value="TerC"/>
    <property type="match status" value="1"/>
</dbReference>
<feature type="transmembrane region" description="Helical" evidence="7">
    <location>
        <begin position="45"/>
        <end position="65"/>
    </location>
</feature>
<comment type="similarity">
    <text evidence="3">Belongs to the universal stress protein A family.</text>
</comment>
<evidence type="ECO:0000313" key="10">
    <source>
        <dbReference type="Proteomes" id="UP001057498"/>
    </source>
</evidence>
<feature type="transmembrane region" description="Helical" evidence="7">
    <location>
        <begin position="12"/>
        <end position="33"/>
    </location>
</feature>
<evidence type="ECO:0000256" key="3">
    <source>
        <dbReference type="ARBA" id="ARBA00008791"/>
    </source>
</evidence>
<evidence type="ECO:0000256" key="7">
    <source>
        <dbReference type="SAM" id="Phobius"/>
    </source>
</evidence>
<evidence type="ECO:0000256" key="1">
    <source>
        <dbReference type="ARBA" id="ARBA00004141"/>
    </source>
</evidence>
<feature type="transmembrane region" description="Helical" evidence="7">
    <location>
        <begin position="137"/>
        <end position="156"/>
    </location>
</feature>
<dbReference type="Pfam" id="PF00582">
    <property type="entry name" value="Usp"/>
    <property type="match status" value="1"/>
</dbReference>
<feature type="transmembrane region" description="Helical" evidence="7">
    <location>
        <begin position="195"/>
        <end position="214"/>
    </location>
</feature>
<feature type="domain" description="UspA" evidence="8">
    <location>
        <begin position="242"/>
        <end position="383"/>
    </location>
</feature>
<evidence type="ECO:0000256" key="5">
    <source>
        <dbReference type="ARBA" id="ARBA00022989"/>
    </source>
</evidence>
<proteinExistence type="inferred from homology"/>
<evidence type="ECO:0000256" key="6">
    <source>
        <dbReference type="ARBA" id="ARBA00023136"/>
    </source>
</evidence>
<protein>
    <recommendedName>
        <fullName evidence="8">UspA domain-containing protein</fullName>
    </recommendedName>
</protein>
<dbReference type="InterPro" id="IPR006015">
    <property type="entry name" value="Universal_stress_UspA"/>
</dbReference>
<evidence type="ECO:0000259" key="8">
    <source>
        <dbReference type="Pfam" id="PF00582"/>
    </source>
</evidence>
<evidence type="ECO:0000256" key="4">
    <source>
        <dbReference type="ARBA" id="ARBA00022692"/>
    </source>
</evidence>
<name>A0ABN6PFW0_9BURK</name>
<dbReference type="InterPro" id="IPR006016">
    <property type="entry name" value="UspA"/>
</dbReference>
<sequence>MGFESPDFWVALLQIIGVNIVLSGDNAVVIALAARGLPVHQQKKAVAWGSGAAVVMRIVLTIVAVELLRLPYLKLVGAVLLLWIAVQLLVPEEEEEGGADASTTLAAAVKTILLADLVMSLDNVIAVAAAAKGSVTLLVIGLAISIPLVIFASQLLLKMMERFPIIVTLGAALLGWVSGEMAITDPSVKDWIDAHAAWMHTVVPVAGALLVLAIGRVIASRARAAAHPTPAAAATPTVGRANRVLLPVDGSEGALAAVRQVIAMHDGHPQPGSFRVDLLNVQHSVPGDVSTFVAGATLQDYHHERSAEDMAAARALLDAAKVPYTVHTRVGDAPAVIADTARELGSEQIVMGSRGLGAIAGALMGSVTTETLRLSPVEVVIAKG</sequence>
<dbReference type="NCBIfam" id="TIGR03717">
    <property type="entry name" value="R_switched_YjbE"/>
    <property type="match status" value="1"/>
</dbReference>
<dbReference type="CDD" id="cd00293">
    <property type="entry name" value="USP-like"/>
    <property type="match status" value="1"/>
</dbReference>
<evidence type="ECO:0000313" key="9">
    <source>
        <dbReference type="EMBL" id="BDI03167.1"/>
    </source>
</evidence>
<keyword evidence="10" id="KW-1185">Reference proteome</keyword>
<accession>A0ABN6PFW0</accession>
<evidence type="ECO:0000256" key="2">
    <source>
        <dbReference type="ARBA" id="ARBA00007511"/>
    </source>
</evidence>